<dbReference type="Pfam" id="PF14652">
    <property type="entry name" value="DUF4457"/>
    <property type="match status" value="3"/>
</dbReference>
<dbReference type="EMBL" id="CAJOBC010000438">
    <property type="protein sequence ID" value="CAF3586055.1"/>
    <property type="molecule type" value="Genomic_DNA"/>
</dbReference>
<feature type="compositionally biased region" description="Polar residues" evidence="1">
    <location>
        <begin position="1000"/>
        <end position="1015"/>
    </location>
</feature>
<dbReference type="InterPro" id="IPR027859">
    <property type="entry name" value="KATNIP_dom"/>
</dbReference>
<reference evidence="3" key="1">
    <citation type="submission" date="2021-02" db="EMBL/GenBank/DDBJ databases">
        <authorList>
            <person name="Nowell W R."/>
        </authorList>
    </citation>
    <scope>NUCLEOTIDE SEQUENCE</scope>
</reference>
<organism evidence="3 5">
    <name type="scientific">Didymodactylos carnosus</name>
    <dbReference type="NCBI Taxonomy" id="1234261"/>
    <lineage>
        <taxon>Eukaryota</taxon>
        <taxon>Metazoa</taxon>
        <taxon>Spiralia</taxon>
        <taxon>Gnathifera</taxon>
        <taxon>Rotifera</taxon>
        <taxon>Eurotatoria</taxon>
        <taxon>Bdelloidea</taxon>
        <taxon>Philodinida</taxon>
        <taxon>Philodinidae</taxon>
        <taxon>Didymodactylos</taxon>
    </lineage>
</organism>
<accession>A0A813SV78</accession>
<name>A0A813SV78_9BILA</name>
<evidence type="ECO:0000256" key="1">
    <source>
        <dbReference type="SAM" id="MobiDB-lite"/>
    </source>
</evidence>
<feature type="region of interest" description="Disordered" evidence="1">
    <location>
        <begin position="1000"/>
        <end position="1039"/>
    </location>
</feature>
<protein>
    <recommendedName>
        <fullName evidence="2">KATNIP domain-containing protein</fullName>
    </recommendedName>
</protein>
<comment type="caution">
    <text evidence="3">The sequence shown here is derived from an EMBL/GenBank/DDBJ whole genome shotgun (WGS) entry which is preliminary data.</text>
</comment>
<feature type="domain" description="KATNIP" evidence="2">
    <location>
        <begin position="837"/>
        <end position="968"/>
    </location>
</feature>
<feature type="region of interest" description="Disordered" evidence="1">
    <location>
        <begin position="61"/>
        <end position="85"/>
    </location>
</feature>
<dbReference type="Proteomes" id="UP000681722">
    <property type="component" value="Unassembled WGS sequence"/>
</dbReference>
<feature type="region of interest" description="Disordered" evidence="1">
    <location>
        <begin position="104"/>
        <end position="127"/>
    </location>
</feature>
<dbReference type="PANTHER" id="PTHR21534">
    <property type="entry name" value="KATANIN-INTERACTING PROTEIN"/>
    <property type="match status" value="1"/>
</dbReference>
<dbReference type="InterPro" id="IPR026704">
    <property type="entry name" value="KATNIP"/>
</dbReference>
<dbReference type="OrthoDB" id="304622at2759"/>
<sequence length="1039" mass="118850">MENSLRIVRSQSAIQAHREDVPTKHDNYLINLQERNKLLKLLRRQENGLKQREIGFQLYINGAHNPPTKRPSSIRGSNNQNHTSVNFDPLLPYFSDFKFPTKSTTNITNNNNNNNNEKCSTSSRRRWSNNTTVQIKTKQGSTLVDLPLNLHQSPAADCDRHAKSLYEKQQMKSEDGHLSNTPSAYSSKYEHNRSRKVWDEKPVEINATQLKANYDNVPFYNFEPVNVKESWLPNWCTKTIDTHQENDESNSNQIQDNCEADFDLSDCQISSDDDDDADAQDNCLLSRVFLPSHRLAGSDLNKLTNNAYQIPQRRKSKMVDSLDLENFPTPKEFHVTSNLDYEEKKFTDVLSNHQSSTLSSINRKPFAANRNECNSPASDWLERSITQIAMFGRRHRGMLENNDTNESVDDYFKNVNVKKGEQWHEDDDTSNVHDNEFTIPELPEGQQLVFNLKTSWGDRHYIGLNGIEIFSSGGFPVVIRKITADPPDINILPEYGDDPRVVKNLINGINKTRDDIHMWLAPFTAGQDHFIYITFEQPTEIAMIRIWNYNKSRIHSARGVKDVEITLDGHSIFRGEINQACGGIVSTDDFSSYGETILFTTDDDILEKIGEYDPIYVDQEVIPEDTENSNRPPTAGNDVRPMTQAMLRRPFTALRPTAGHDAAEFCGKKLILTINENWGDDSYVGLNGLEVVDTSDKECVIQSFDARPRDVTILPKNSNDTRTLDKYIKVFSIKKAFYSKMYSLSFSRLFDRENVTTSDNHMWLTPFSKKEKVRIFISLSSSKSLHGLRIWNYNKSPDDTFRGVSISLEMVKRLHVQLDDKIISPKQGFLIRRAPVIYEFHILSTYGDLYYVGLNGIEFYDKYGEEIGLTENNIAAYPHSINTLNPSVADIRTPDKLIDGENNDIDGAHAWLSPILSGVFNRIFVIFDRPTSVSMIKIWNYAKTPNRGVREFSLLVDDLLVWTGILDRTGTNGETTEVPYNTILFSDERILTEQEKRTLLQNRGLSENANSGQTSARDRPKSVDYSKRPTTSMPRRKEK</sequence>
<dbReference type="PANTHER" id="PTHR21534:SF0">
    <property type="entry name" value="KATANIN-INTERACTING PROTEIN"/>
    <property type="match status" value="1"/>
</dbReference>
<gene>
    <name evidence="3" type="ORF">GPM918_LOCUS3508</name>
    <name evidence="4" type="ORF">SRO942_LOCUS3516</name>
</gene>
<keyword evidence="5" id="KW-1185">Reference proteome</keyword>
<feature type="compositionally biased region" description="Basic and acidic residues" evidence="1">
    <location>
        <begin position="1016"/>
        <end position="1027"/>
    </location>
</feature>
<evidence type="ECO:0000313" key="3">
    <source>
        <dbReference type="EMBL" id="CAF0800893.1"/>
    </source>
</evidence>
<proteinExistence type="predicted"/>
<evidence type="ECO:0000313" key="5">
    <source>
        <dbReference type="Proteomes" id="UP000663829"/>
    </source>
</evidence>
<feature type="region of interest" description="Disordered" evidence="1">
    <location>
        <begin position="169"/>
        <end position="188"/>
    </location>
</feature>
<feature type="domain" description="KATNIP" evidence="2">
    <location>
        <begin position="414"/>
        <end position="580"/>
    </location>
</feature>
<feature type="domain" description="KATNIP" evidence="2">
    <location>
        <begin position="672"/>
        <end position="746"/>
    </location>
</feature>
<feature type="compositionally biased region" description="Polar residues" evidence="1">
    <location>
        <begin position="70"/>
        <end position="85"/>
    </location>
</feature>
<evidence type="ECO:0000313" key="4">
    <source>
        <dbReference type="EMBL" id="CAF3586055.1"/>
    </source>
</evidence>
<dbReference type="Proteomes" id="UP000663829">
    <property type="component" value="Unassembled WGS sequence"/>
</dbReference>
<evidence type="ECO:0000259" key="2">
    <source>
        <dbReference type="Pfam" id="PF14652"/>
    </source>
</evidence>
<dbReference type="AlphaFoldDB" id="A0A813SV78"/>
<dbReference type="EMBL" id="CAJNOQ010000437">
    <property type="protein sequence ID" value="CAF0800893.1"/>
    <property type="molecule type" value="Genomic_DNA"/>
</dbReference>